<dbReference type="Proteomes" id="UP000523161">
    <property type="component" value="Unassembled WGS sequence"/>
</dbReference>
<feature type="transmembrane region" description="Helical" evidence="1">
    <location>
        <begin position="200"/>
        <end position="226"/>
    </location>
</feature>
<organism evidence="2 3">
    <name type="scientific">Rheinheimera lutimaris</name>
    <dbReference type="NCBI Taxonomy" id="2740584"/>
    <lineage>
        <taxon>Bacteria</taxon>
        <taxon>Pseudomonadati</taxon>
        <taxon>Pseudomonadota</taxon>
        <taxon>Gammaproteobacteria</taxon>
        <taxon>Chromatiales</taxon>
        <taxon>Chromatiaceae</taxon>
        <taxon>Rheinheimera</taxon>
    </lineage>
</organism>
<accession>A0A7Y5AQZ4</accession>
<comment type="caution">
    <text evidence="2">The sequence shown here is derived from an EMBL/GenBank/DDBJ whole genome shotgun (WGS) entry which is preliminary data.</text>
</comment>
<sequence>MKTLHDIQRTNQIRQQAQQNQQREALAKALAANSHTMFVMNENEFFELAVNIKRQQGMQSAQIRAWMEQLVLQSPALGQLWRRYDDQVKIFTSAIPVTVDAAALAVLAKDLSKGGNILTKYQIKNFHGRTYVIIKGYPALRQHLTGTRYLASHPKVLSMGIGKTDAVKSIRTGFVLSLVLSVGFHAVDQLLNDQKTWHDFVGGVAADVIYAGAASAIALGFLSLIAGGSATLIVGPLLIVLAVGVLATTLFLLIDEHIQLGRHISQMLSEAQAQIETDMLRAEMKSKKLKTQWSEDTLAFLHKLFAVPKWSLE</sequence>
<keyword evidence="3" id="KW-1185">Reference proteome</keyword>
<feature type="transmembrane region" description="Helical" evidence="1">
    <location>
        <begin position="232"/>
        <end position="254"/>
    </location>
</feature>
<dbReference type="AlphaFoldDB" id="A0A7Y5AQZ4"/>
<keyword evidence="1" id="KW-1133">Transmembrane helix</keyword>
<dbReference type="RefSeq" id="WP_173501182.1">
    <property type="nucleotide sequence ID" value="NZ_JABSOD010000008.1"/>
</dbReference>
<gene>
    <name evidence="2" type="ORF">HRH59_10290</name>
</gene>
<proteinExistence type="predicted"/>
<evidence type="ECO:0000313" key="3">
    <source>
        <dbReference type="Proteomes" id="UP000523161"/>
    </source>
</evidence>
<name>A0A7Y5AQZ4_9GAMM</name>
<keyword evidence="1" id="KW-0472">Membrane</keyword>
<dbReference type="EMBL" id="JABSOD010000008">
    <property type="protein sequence ID" value="NRQ42941.1"/>
    <property type="molecule type" value="Genomic_DNA"/>
</dbReference>
<keyword evidence="1" id="KW-0812">Transmembrane</keyword>
<protein>
    <submittedName>
        <fullName evidence="2">Uncharacterized protein</fullName>
    </submittedName>
</protein>
<evidence type="ECO:0000256" key="1">
    <source>
        <dbReference type="SAM" id="Phobius"/>
    </source>
</evidence>
<evidence type="ECO:0000313" key="2">
    <source>
        <dbReference type="EMBL" id="NRQ42941.1"/>
    </source>
</evidence>
<reference evidence="2 3" key="1">
    <citation type="submission" date="2020-06" db="EMBL/GenBank/DDBJ databases">
        <title>Rheinheimera sp. nov., a marine bacterium isolated from coastal.</title>
        <authorList>
            <person name="Yu Q."/>
            <person name="Qi Y."/>
            <person name="Pu J."/>
        </authorList>
    </citation>
    <scope>NUCLEOTIDE SEQUENCE [LARGE SCALE GENOMIC DNA]</scope>
    <source>
        <strain evidence="2 3">YQF-2</strain>
    </source>
</reference>